<accession>A0A0C2D8B8</accession>
<evidence type="ECO:0008006" key="3">
    <source>
        <dbReference type="Google" id="ProtNLM"/>
    </source>
</evidence>
<dbReference type="AlphaFoldDB" id="A0A0C2D8B8"/>
<dbReference type="OrthoDB" id="410104at2759"/>
<reference evidence="1 2" key="1">
    <citation type="submission" date="2013-12" db="EMBL/GenBank/DDBJ databases">
        <title>Draft genome of the parsitic nematode Ancylostoma duodenale.</title>
        <authorList>
            <person name="Mitreva M."/>
        </authorList>
    </citation>
    <scope>NUCLEOTIDE SEQUENCE [LARGE SCALE GENOMIC DNA]</scope>
    <source>
        <strain evidence="1 2">Zhejiang</strain>
    </source>
</reference>
<sequence length="96" mass="10992">MQGLHVDYRKAFDSIEMNSVLNAIIHAEVDPDYANILEQCNVGTTTTIQLFDKKFSKLFPPAIMSRLNWDDKGVTIGPQSYDSQKTWFLLPITNQR</sequence>
<name>A0A0C2D8B8_9BILA</name>
<protein>
    <recommendedName>
        <fullName evidence="3">Reverse transcriptase domain-containing protein</fullName>
    </recommendedName>
</protein>
<proteinExistence type="predicted"/>
<evidence type="ECO:0000313" key="2">
    <source>
        <dbReference type="Proteomes" id="UP000054047"/>
    </source>
</evidence>
<evidence type="ECO:0000313" key="1">
    <source>
        <dbReference type="EMBL" id="KIH58407.1"/>
    </source>
</evidence>
<dbReference type="Proteomes" id="UP000054047">
    <property type="component" value="Unassembled WGS sequence"/>
</dbReference>
<keyword evidence="2" id="KW-1185">Reference proteome</keyword>
<dbReference type="EMBL" id="KN733153">
    <property type="protein sequence ID" value="KIH58407.1"/>
    <property type="molecule type" value="Genomic_DNA"/>
</dbReference>
<organism evidence="1 2">
    <name type="scientific">Ancylostoma duodenale</name>
    <dbReference type="NCBI Taxonomy" id="51022"/>
    <lineage>
        <taxon>Eukaryota</taxon>
        <taxon>Metazoa</taxon>
        <taxon>Ecdysozoa</taxon>
        <taxon>Nematoda</taxon>
        <taxon>Chromadorea</taxon>
        <taxon>Rhabditida</taxon>
        <taxon>Rhabditina</taxon>
        <taxon>Rhabditomorpha</taxon>
        <taxon>Strongyloidea</taxon>
        <taxon>Ancylostomatidae</taxon>
        <taxon>Ancylostomatinae</taxon>
        <taxon>Ancylostoma</taxon>
    </lineage>
</organism>
<gene>
    <name evidence="1" type="ORF">ANCDUO_11387</name>
</gene>